<dbReference type="Pfam" id="PF09084">
    <property type="entry name" value="NMT1"/>
    <property type="match status" value="1"/>
</dbReference>
<dbReference type="Gene3D" id="3.40.190.10">
    <property type="entry name" value="Periplasmic binding protein-like II"/>
    <property type="match status" value="2"/>
</dbReference>
<name>A0A921SS98_9FIRM</name>
<dbReference type="PROSITE" id="PS51257">
    <property type="entry name" value="PROKAR_LIPOPROTEIN"/>
    <property type="match status" value="1"/>
</dbReference>
<evidence type="ECO:0000259" key="3">
    <source>
        <dbReference type="Pfam" id="PF09084"/>
    </source>
</evidence>
<evidence type="ECO:0000313" key="5">
    <source>
        <dbReference type="Proteomes" id="UP000760668"/>
    </source>
</evidence>
<feature type="chain" id="PRO_5038496955" evidence="2">
    <location>
        <begin position="20"/>
        <end position="361"/>
    </location>
</feature>
<reference evidence="4" key="2">
    <citation type="submission" date="2021-09" db="EMBL/GenBank/DDBJ databases">
        <authorList>
            <person name="Gilroy R."/>
        </authorList>
    </citation>
    <scope>NUCLEOTIDE SEQUENCE</scope>
    <source>
        <strain evidence="4">CHK179-5677</strain>
    </source>
</reference>
<organism evidence="4 5">
    <name type="scientific">Pseudoflavonifractor capillosus</name>
    <dbReference type="NCBI Taxonomy" id="106588"/>
    <lineage>
        <taxon>Bacteria</taxon>
        <taxon>Bacillati</taxon>
        <taxon>Bacillota</taxon>
        <taxon>Clostridia</taxon>
        <taxon>Eubacteriales</taxon>
        <taxon>Oscillospiraceae</taxon>
        <taxon>Pseudoflavonifractor</taxon>
    </lineage>
</organism>
<dbReference type="PIRSF" id="PIRSF027386">
    <property type="entry name" value="UCP027386_ABC_sbc_TM0202"/>
    <property type="match status" value="1"/>
</dbReference>
<accession>A0A921SS98</accession>
<reference evidence="4" key="1">
    <citation type="journal article" date="2021" name="PeerJ">
        <title>Extensive microbial diversity within the chicken gut microbiome revealed by metagenomics and culture.</title>
        <authorList>
            <person name="Gilroy R."/>
            <person name="Ravi A."/>
            <person name="Getino M."/>
            <person name="Pursley I."/>
            <person name="Horton D.L."/>
            <person name="Alikhan N.F."/>
            <person name="Baker D."/>
            <person name="Gharbi K."/>
            <person name="Hall N."/>
            <person name="Watson M."/>
            <person name="Adriaenssens E.M."/>
            <person name="Foster-Nyarko E."/>
            <person name="Jarju S."/>
            <person name="Secka A."/>
            <person name="Antonio M."/>
            <person name="Oren A."/>
            <person name="Chaudhuri R.R."/>
            <person name="La Ragione R."/>
            <person name="Hildebrand F."/>
            <person name="Pallen M.J."/>
        </authorList>
    </citation>
    <scope>NUCLEOTIDE SEQUENCE</scope>
    <source>
        <strain evidence="4">CHK179-5677</strain>
    </source>
</reference>
<feature type="compositionally biased region" description="Low complexity" evidence="1">
    <location>
        <begin position="26"/>
        <end position="59"/>
    </location>
</feature>
<dbReference type="InterPro" id="IPR027024">
    <property type="entry name" value="UCP027386_ABC_sbc_TM0202"/>
</dbReference>
<keyword evidence="2" id="KW-0732">Signal</keyword>
<feature type="domain" description="SsuA/THI5-like" evidence="3">
    <location>
        <begin position="132"/>
        <end position="296"/>
    </location>
</feature>
<evidence type="ECO:0000256" key="1">
    <source>
        <dbReference type="SAM" id="MobiDB-lite"/>
    </source>
</evidence>
<dbReference type="RefSeq" id="WP_295368194.1">
    <property type="nucleotide sequence ID" value="NZ_DYUC01000025.1"/>
</dbReference>
<dbReference type="PANTHER" id="PTHR30024:SF46">
    <property type="entry name" value="ABC TRANSPORTER, SUBSTRATE-BINDING LIPOPROTEIN"/>
    <property type="match status" value="1"/>
</dbReference>
<dbReference type="PANTHER" id="PTHR30024">
    <property type="entry name" value="ALIPHATIC SULFONATES-BINDING PROTEIN-RELATED"/>
    <property type="match status" value="1"/>
</dbReference>
<dbReference type="EMBL" id="DYUC01000025">
    <property type="protein sequence ID" value="HJG86032.1"/>
    <property type="molecule type" value="Genomic_DNA"/>
</dbReference>
<gene>
    <name evidence="4" type="ORF">K8V01_03230</name>
</gene>
<proteinExistence type="predicted"/>
<sequence length="361" mass="37869">MKKKCLALTLALALVLALAGCGPQNPQTSGSPSPSVSPSPTESVEPSSTPSPEVTPTDEPTGDRPQVSLAVLSGPTGMGAAKLLSDNDAGTTALDYDVTIAASPDEITGKIINGDLTIAAISTNLAATLYNKDAGIKMVALNTLGVLYILENGESVQSMADLAGKTLYAPANTKGSNPEYVLNYLLEQNGLTPGEDVTIEWAPAEEITTGMADGSMSLCMLPVPAATSVLMQNKSTRQALDLTEEWDKVTTDNSVLTMGCLVVQADWAEENPDLLNTFLEEYAASIDYVTSNPDAAAELITQYGITPKAAIAKAAIPQANMVCITGKDMMEGIQGYFDVLWQADPTSIGGYIPDDAFYYIP</sequence>
<dbReference type="AlphaFoldDB" id="A0A921SS98"/>
<feature type="signal peptide" evidence="2">
    <location>
        <begin position="1"/>
        <end position="19"/>
    </location>
</feature>
<dbReference type="SUPFAM" id="SSF53850">
    <property type="entry name" value="Periplasmic binding protein-like II"/>
    <property type="match status" value="1"/>
</dbReference>
<comment type="caution">
    <text evidence="4">The sequence shown here is derived from an EMBL/GenBank/DDBJ whole genome shotgun (WGS) entry which is preliminary data.</text>
</comment>
<evidence type="ECO:0000256" key="2">
    <source>
        <dbReference type="SAM" id="SignalP"/>
    </source>
</evidence>
<feature type="region of interest" description="Disordered" evidence="1">
    <location>
        <begin position="22"/>
        <end position="71"/>
    </location>
</feature>
<evidence type="ECO:0000313" key="4">
    <source>
        <dbReference type="EMBL" id="HJG86032.1"/>
    </source>
</evidence>
<dbReference type="Proteomes" id="UP000760668">
    <property type="component" value="Unassembled WGS sequence"/>
</dbReference>
<dbReference type="InterPro" id="IPR015168">
    <property type="entry name" value="SsuA/THI5"/>
</dbReference>
<protein>
    <submittedName>
        <fullName evidence="4">ABC transporter substrate-binding protein</fullName>
    </submittedName>
</protein>